<sequence>MLFQSRYEWLLAQVLFEIAWETGTDDFDKKLKFILKEQNTTFKEHIKSWTKLFTPPNSGYLTYDLKSLRDQADEENGFTTKFRKSEQFGSNSGCVTPHEMVIRRDLNFVLDVIYEEKPAFREPLKSLGYRCLGKERREKRNTREQLSIQQTSGCHG</sequence>
<dbReference type="Proteomes" id="UP000696280">
    <property type="component" value="Unassembled WGS sequence"/>
</dbReference>
<name>A0A9N9KYV4_9HELO</name>
<accession>A0A9N9KYV4</accession>
<organism evidence="1 2">
    <name type="scientific">Hymenoscyphus fraxineus</name>
    <dbReference type="NCBI Taxonomy" id="746836"/>
    <lineage>
        <taxon>Eukaryota</taxon>
        <taxon>Fungi</taxon>
        <taxon>Dikarya</taxon>
        <taxon>Ascomycota</taxon>
        <taxon>Pezizomycotina</taxon>
        <taxon>Leotiomycetes</taxon>
        <taxon>Helotiales</taxon>
        <taxon>Helotiaceae</taxon>
        <taxon>Hymenoscyphus</taxon>
    </lineage>
</organism>
<evidence type="ECO:0000313" key="2">
    <source>
        <dbReference type="Proteomes" id="UP000696280"/>
    </source>
</evidence>
<protein>
    <submittedName>
        <fullName evidence="1">Uncharacterized protein</fullName>
    </submittedName>
</protein>
<evidence type="ECO:0000313" key="1">
    <source>
        <dbReference type="EMBL" id="CAG8954600.1"/>
    </source>
</evidence>
<keyword evidence="2" id="KW-1185">Reference proteome</keyword>
<proteinExistence type="predicted"/>
<comment type="caution">
    <text evidence="1">The sequence shown here is derived from an EMBL/GenBank/DDBJ whole genome shotgun (WGS) entry which is preliminary data.</text>
</comment>
<dbReference type="EMBL" id="CAJVRL010000057">
    <property type="protein sequence ID" value="CAG8954600.1"/>
    <property type="molecule type" value="Genomic_DNA"/>
</dbReference>
<reference evidence="1" key="1">
    <citation type="submission" date="2021-07" db="EMBL/GenBank/DDBJ databases">
        <authorList>
            <person name="Durling M."/>
        </authorList>
    </citation>
    <scope>NUCLEOTIDE SEQUENCE</scope>
</reference>
<dbReference type="AlphaFoldDB" id="A0A9N9KYV4"/>
<gene>
    <name evidence="1" type="ORF">HYFRA_00004519</name>
</gene>
<dbReference type="OrthoDB" id="10459024at2759"/>